<sequence length="136" mass="14616">MRMRTYPLALVQLAGLIFISCGYAQSDDYGASDEVTHGTVLEMPAAHAPAQAAAPAPETAPDAAPRTPPRGMTMNHVLAGYGPPVTRHTPVGDPPITRWDYPGYRLYFEFDHVLHAVIPDDPEAIAHADELTGSDP</sequence>
<feature type="compositionally biased region" description="Low complexity" evidence="1">
    <location>
        <begin position="44"/>
        <end position="65"/>
    </location>
</feature>
<comment type="caution">
    <text evidence="3">The sequence shown here is derived from an EMBL/GenBank/DDBJ whole genome shotgun (WGS) entry which is preliminary data.</text>
</comment>
<dbReference type="Proteomes" id="UP001595462">
    <property type="component" value="Unassembled WGS sequence"/>
</dbReference>
<evidence type="ECO:0000256" key="2">
    <source>
        <dbReference type="SAM" id="SignalP"/>
    </source>
</evidence>
<dbReference type="EMBL" id="JBHRSS010000004">
    <property type="protein sequence ID" value="MFC3104481.1"/>
    <property type="molecule type" value="Genomic_DNA"/>
</dbReference>
<feature type="chain" id="PRO_5047106110" description="Phosphodiesterase" evidence="2">
    <location>
        <begin position="25"/>
        <end position="136"/>
    </location>
</feature>
<accession>A0ABV7ERG7</accession>
<reference evidence="4" key="1">
    <citation type="journal article" date="2019" name="Int. J. Syst. Evol. Microbiol.">
        <title>The Global Catalogue of Microorganisms (GCM) 10K type strain sequencing project: providing services to taxonomists for standard genome sequencing and annotation.</title>
        <authorList>
            <consortium name="The Broad Institute Genomics Platform"/>
            <consortium name="The Broad Institute Genome Sequencing Center for Infectious Disease"/>
            <person name="Wu L."/>
            <person name="Ma J."/>
        </authorList>
    </citation>
    <scope>NUCLEOTIDE SEQUENCE [LARGE SCALE GENOMIC DNA]</scope>
    <source>
        <strain evidence="4">KCTC 52640</strain>
    </source>
</reference>
<feature type="region of interest" description="Disordered" evidence="1">
    <location>
        <begin position="44"/>
        <end position="89"/>
    </location>
</feature>
<name>A0ABV7ERG7_9GAMM</name>
<evidence type="ECO:0000256" key="1">
    <source>
        <dbReference type="SAM" id="MobiDB-lite"/>
    </source>
</evidence>
<protein>
    <recommendedName>
        <fullName evidence="5">Phosphodiesterase</fullName>
    </recommendedName>
</protein>
<evidence type="ECO:0000313" key="4">
    <source>
        <dbReference type="Proteomes" id="UP001595462"/>
    </source>
</evidence>
<dbReference type="RefSeq" id="WP_380689657.1">
    <property type="nucleotide sequence ID" value="NZ_JBHRSS010000004.1"/>
</dbReference>
<gene>
    <name evidence="3" type="ORF">ACFOSU_11340</name>
</gene>
<proteinExistence type="predicted"/>
<organism evidence="3 4">
    <name type="scientific">Salinisphaera aquimarina</name>
    <dbReference type="NCBI Taxonomy" id="2094031"/>
    <lineage>
        <taxon>Bacteria</taxon>
        <taxon>Pseudomonadati</taxon>
        <taxon>Pseudomonadota</taxon>
        <taxon>Gammaproteobacteria</taxon>
        <taxon>Salinisphaerales</taxon>
        <taxon>Salinisphaeraceae</taxon>
        <taxon>Salinisphaera</taxon>
    </lineage>
</organism>
<feature type="signal peptide" evidence="2">
    <location>
        <begin position="1"/>
        <end position="24"/>
    </location>
</feature>
<keyword evidence="2" id="KW-0732">Signal</keyword>
<evidence type="ECO:0008006" key="5">
    <source>
        <dbReference type="Google" id="ProtNLM"/>
    </source>
</evidence>
<keyword evidence="4" id="KW-1185">Reference proteome</keyword>
<dbReference type="PROSITE" id="PS51257">
    <property type="entry name" value="PROKAR_LIPOPROTEIN"/>
    <property type="match status" value="1"/>
</dbReference>
<evidence type="ECO:0000313" key="3">
    <source>
        <dbReference type="EMBL" id="MFC3104481.1"/>
    </source>
</evidence>